<dbReference type="EMBL" id="BMIN01000003">
    <property type="protein sequence ID" value="GGD03123.1"/>
    <property type="molecule type" value="Genomic_DNA"/>
</dbReference>
<evidence type="ECO:0000313" key="3">
    <source>
        <dbReference type="EMBL" id="GGD03123.1"/>
    </source>
</evidence>
<sequence length="410" mass="45733">MPFSFKKTLLFTGLSFSLVLAGCAGDSEGEEESEGTNSEQQEEVQDNEQEEQEKEQDQNEEAETASIEDQVQAYKDITKELDKMKEDQEVNWDMIKDTYTAELQQDLTSVNGEFDQAITAAISAGKDGSLEKNAARQIIDKTTQSYFYQKQKGMHSEIAKELEEGTKEKAQQQFDKLKFLANEVFIPTAVKRDSYYELEGDSSLEQNINAGLTTQQEALQAGNADDFGVYKQITDKSIYRSYFLAAQSYAEKIEKAANEGASNDELAAEQAEAWGFYQAIKGSLSSGDEEAAKQINTLFSLDQTEPNTIKADEVNDLFVQAFVGKIKGYHTESVEEVKNGNITKARTEALEANMFTKAIEMSMTESLGEEQTKETLQKAESWLEAVSNENAEEAEQLGQEIVSTLDQLVK</sequence>
<name>A0ABQ1PTB0_9BACI</name>
<evidence type="ECO:0000313" key="4">
    <source>
        <dbReference type="Proteomes" id="UP000642571"/>
    </source>
</evidence>
<reference evidence="4" key="1">
    <citation type="journal article" date="2019" name="Int. J. Syst. Evol. Microbiol.">
        <title>The Global Catalogue of Microorganisms (GCM) 10K type strain sequencing project: providing services to taxonomists for standard genome sequencing and annotation.</title>
        <authorList>
            <consortium name="The Broad Institute Genomics Platform"/>
            <consortium name="The Broad Institute Genome Sequencing Center for Infectious Disease"/>
            <person name="Wu L."/>
            <person name="Ma J."/>
        </authorList>
    </citation>
    <scope>NUCLEOTIDE SEQUENCE [LARGE SCALE GENOMIC DNA]</scope>
    <source>
        <strain evidence="4">CGMCC 1.15353</strain>
    </source>
</reference>
<accession>A0ABQ1PTB0</accession>
<feature type="chain" id="PRO_5046102794" description="Lipoprotein" evidence="2">
    <location>
        <begin position="22"/>
        <end position="410"/>
    </location>
</feature>
<protein>
    <recommendedName>
        <fullName evidence="5">Lipoprotein</fullName>
    </recommendedName>
</protein>
<dbReference type="Proteomes" id="UP000642571">
    <property type="component" value="Unassembled WGS sequence"/>
</dbReference>
<keyword evidence="4" id="KW-1185">Reference proteome</keyword>
<proteinExistence type="predicted"/>
<feature type="signal peptide" evidence="2">
    <location>
        <begin position="1"/>
        <end position="21"/>
    </location>
</feature>
<evidence type="ECO:0008006" key="5">
    <source>
        <dbReference type="Google" id="ProtNLM"/>
    </source>
</evidence>
<comment type="caution">
    <text evidence="3">The sequence shown here is derived from an EMBL/GenBank/DDBJ whole genome shotgun (WGS) entry which is preliminary data.</text>
</comment>
<feature type="region of interest" description="Disordered" evidence="1">
    <location>
        <begin position="24"/>
        <end position="69"/>
    </location>
</feature>
<feature type="compositionally biased region" description="Acidic residues" evidence="1">
    <location>
        <begin position="27"/>
        <end position="63"/>
    </location>
</feature>
<evidence type="ECO:0000256" key="1">
    <source>
        <dbReference type="SAM" id="MobiDB-lite"/>
    </source>
</evidence>
<dbReference type="PROSITE" id="PS51257">
    <property type="entry name" value="PROKAR_LIPOPROTEIN"/>
    <property type="match status" value="1"/>
</dbReference>
<dbReference type="RefSeq" id="WP_188651181.1">
    <property type="nucleotide sequence ID" value="NZ_BMIN01000003.1"/>
</dbReference>
<evidence type="ECO:0000256" key="2">
    <source>
        <dbReference type="SAM" id="SignalP"/>
    </source>
</evidence>
<keyword evidence="2" id="KW-0732">Signal</keyword>
<organism evidence="3 4">
    <name type="scientific">Pontibacillus salipaludis</name>
    <dbReference type="NCBI Taxonomy" id="1697394"/>
    <lineage>
        <taxon>Bacteria</taxon>
        <taxon>Bacillati</taxon>
        <taxon>Bacillota</taxon>
        <taxon>Bacilli</taxon>
        <taxon>Bacillales</taxon>
        <taxon>Bacillaceae</taxon>
        <taxon>Pontibacillus</taxon>
    </lineage>
</organism>
<gene>
    <name evidence="3" type="ORF">GCM10011389_08250</name>
</gene>